<keyword evidence="5 6" id="KW-0472">Membrane</keyword>
<dbReference type="GO" id="GO:0016020">
    <property type="term" value="C:membrane"/>
    <property type="evidence" value="ECO:0007669"/>
    <property type="project" value="UniProtKB-SubCell"/>
</dbReference>
<feature type="transmembrane region" description="Helical" evidence="6">
    <location>
        <begin position="112"/>
        <end position="131"/>
    </location>
</feature>
<comment type="subcellular location">
    <subcellularLocation>
        <location evidence="1">Membrane</location>
        <topology evidence="1">Multi-pass membrane protein</topology>
    </subcellularLocation>
</comment>
<feature type="transmembrane region" description="Helical" evidence="6">
    <location>
        <begin position="137"/>
        <end position="160"/>
    </location>
</feature>
<feature type="transmembrane region" description="Helical" evidence="6">
    <location>
        <begin position="205"/>
        <end position="227"/>
    </location>
</feature>
<keyword evidence="2" id="KW-0813">Transport</keyword>
<reference evidence="8" key="1">
    <citation type="journal article" date="2020" name="Stud. Mycol.">
        <title>101 Dothideomycetes genomes: a test case for predicting lifestyles and emergence of pathogens.</title>
        <authorList>
            <person name="Haridas S."/>
            <person name="Albert R."/>
            <person name="Binder M."/>
            <person name="Bloem J."/>
            <person name="Labutti K."/>
            <person name="Salamov A."/>
            <person name="Andreopoulos B."/>
            <person name="Baker S."/>
            <person name="Barry K."/>
            <person name="Bills G."/>
            <person name="Bluhm B."/>
            <person name="Cannon C."/>
            <person name="Castanera R."/>
            <person name="Culley D."/>
            <person name="Daum C."/>
            <person name="Ezra D."/>
            <person name="Gonzalez J."/>
            <person name="Henrissat B."/>
            <person name="Kuo A."/>
            <person name="Liang C."/>
            <person name="Lipzen A."/>
            <person name="Lutzoni F."/>
            <person name="Magnuson J."/>
            <person name="Mondo S."/>
            <person name="Nolan M."/>
            <person name="Ohm R."/>
            <person name="Pangilinan J."/>
            <person name="Park H.-J."/>
            <person name="Ramirez L."/>
            <person name="Alfaro M."/>
            <person name="Sun H."/>
            <person name="Tritt A."/>
            <person name="Yoshinaga Y."/>
            <person name="Zwiers L.-H."/>
            <person name="Turgeon B."/>
            <person name="Goodwin S."/>
            <person name="Spatafora J."/>
            <person name="Crous P."/>
            <person name="Grigoriev I."/>
        </authorList>
    </citation>
    <scope>NUCLEOTIDE SEQUENCE</scope>
    <source>
        <strain evidence="8">CBS 121739</strain>
    </source>
</reference>
<evidence type="ECO:0000256" key="1">
    <source>
        <dbReference type="ARBA" id="ARBA00004141"/>
    </source>
</evidence>
<dbReference type="InterPro" id="IPR020846">
    <property type="entry name" value="MFS_dom"/>
</dbReference>
<feature type="transmembrane region" description="Helical" evidence="6">
    <location>
        <begin position="83"/>
        <end position="105"/>
    </location>
</feature>
<feature type="transmembrane region" description="Helical" evidence="6">
    <location>
        <begin position="172"/>
        <end position="193"/>
    </location>
</feature>
<evidence type="ECO:0000256" key="4">
    <source>
        <dbReference type="ARBA" id="ARBA00022989"/>
    </source>
</evidence>
<feature type="transmembrane region" description="Helical" evidence="6">
    <location>
        <begin position="372"/>
        <end position="392"/>
    </location>
</feature>
<keyword evidence="4 6" id="KW-1133">Transmembrane helix</keyword>
<dbReference type="GO" id="GO:0022857">
    <property type="term" value="F:transmembrane transporter activity"/>
    <property type="evidence" value="ECO:0007669"/>
    <property type="project" value="InterPro"/>
</dbReference>
<evidence type="ECO:0000256" key="5">
    <source>
        <dbReference type="ARBA" id="ARBA00023136"/>
    </source>
</evidence>
<feature type="domain" description="Major facilitator superfamily (MFS) profile" evidence="7">
    <location>
        <begin position="45"/>
        <end position="464"/>
    </location>
</feature>
<dbReference type="PANTHER" id="PTHR43791:SF47">
    <property type="entry name" value="MAJOR FACILITATOR SUPERFAMILY (MFS) PROFILE DOMAIN-CONTAINING PROTEIN-RELATED"/>
    <property type="match status" value="1"/>
</dbReference>
<dbReference type="SUPFAM" id="SSF103473">
    <property type="entry name" value="MFS general substrate transporter"/>
    <property type="match status" value="1"/>
</dbReference>
<evidence type="ECO:0000313" key="9">
    <source>
        <dbReference type="Proteomes" id="UP000799437"/>
    </source>
</evidence>
<evidence type="ECO:0000259" key="7">
    <source>
        <dbReference type="PROSITE" id="PS50850"/>
    </source>
</evidence>
<dbReference type="Pfam" id="PF07690">
    <property type="entry name" value="MFS_1"/>
    <property type="match status" value="1"/>
</dbReference>
<keyword evidence="3 6" id="KW-0812">Transmembrane</keyword>
<dbReference type="GeneID" id="54490192"/>
<dbReference type="AlphaFoldDB" id="A0A6A6VRB0"/>
<dbReference type="PANTHER" id="PTHR43791">
    <property type="entry name" value="PERMEASE-RELATED"/>
    <property type="match status" value="1"/>
</dbReference>
<feature type="transmembrane region" description="Helical" evidence="6">
    <location>
        <begin position="404"/>
        <end position="424"/>
    </location>
</feature>
<dbReference type="InterPro" id="IPR036259">
    <property type="entry name" value="MFS_trans_sf"/>
</dbReference>
<proteinExistence type="predicted"/>
<dbReference type="Proteomes" id="UP000799437">
    <property type="component" value="Unassembled WGS sequence"/>
</dbReference>
<dbReference type="FunFam" id="1.20.1250.20:FF:000511">
    <property type="entry name" value="MFS general substrate transporter"/>
    <property type="match status" value="1"/>
</dbReference>
<feature type="transmembrane region" description="Helical" evidence="6">
    <location>
        <begin position="311"/>
        <end position="335"/>
    </location>
</feature>
<organism evidence="8 9">
    <name type="scientific">Pseudovirgaria hyperparasitica</name>
    <dbReference type="NCBI Taxonomy" id="470096"/>
    <lineage>
        <taxon>Eukaryota</taxon>
        <taxon>Fungi</taxon>
        <taxon>Dikarya</taxon>
        <taxon>Ascomycota</taxon>
        <taxon>Pezizomycotina</taxon>
        <taxon>Dothideomycetes</taxon>
        <taxon>Dothideomycetes incertae sedis</taxon>
        <taxon>Acrospermales</taxon>
        <taxon>Acrospermaceae</taxon>
        <taxon>Pseudovirgaria</taxon>
    </lineage>
</organism>
<feature type="transmembrane region" description="Helical" evidence="6">
    <location>
        <begin position="436"/>
        <end position="460"/>
    </location>
</feature>
<dbReference type="Gene3D" id="1.20.1250.20">
    <property type="entry name" value="MFS general substrate transporter like domains"/>
    <property type="match status" value="2"/>
</dbReference>
<feature type="transmembrane region" description="Helical" evidence="6">
    <location>
        <begin position="45"/>
        <end position="63"/>
    </location>
</feature>
<accession>A0A6A6VRB0</accession>
<dbReference type="EMBL" id="ML996586">
    <property type="protein sequence ID" value="KAF2753132.1"/>
    <property type="molecule type" value="Genomic_DNA"/>
</dbReference>
<evidence type="ECO:0000256" key="6">
    <source>
        <dbReference type="SAM" id="Phobius"/>
    </source>
</evidence>
<dbReference type="RefSeq" id="XP_033595583.1">
    <property type="nucleotide sequence ID" value="XM_033749138.1"/>
</dbReference>
<protein>
    <submittedName>
        <fullName evidence="8">Major facilitator superfamily transporter</fullName>
    </submittedName>
</protein>
<evidence type="ECO:0000313" key="8">
    <source>
        <dbReference type="EMBL" id="KAF2753132.1"/>
    </source>
</evidence>
<feature type="transmembrane region" description="Helical" evidence="6">
    <location>
        <begin position="347"/>
        <end position="366"/>
    </location>
</feature>
<dbReference type="PROSITE" id="PS50850">
    <property type="entry name" value="MFS"/>
    <property type="match status" value="1"/>
</dbReference>
<gene>
    <name evidence="8" type="ORF">EJ05DRAFT_533742</name>
</gene>
<evidence type="ECO:0000256" key="2">
    <source>
        <dbReference type="ARBA" id="ARBA00022448"/>
    </source>
</evidence>
<dbReference type="InterPro" id="IPR011701">
    <property type="entry name" value="MFS"/>
</dbReference>
<sequence>MAEIEKQHGAFYEEAANSAGSDSDVDTEFSPQEQRSIVRRVDRRLVSTVGLMYCISLMDRTNLSAANIAGMKVDLAMVGNNRYSLVTLLFFITYIVFQPPSTVIVRKIGPRVHLSTITLLWGAVMIGMGFVREWQQLAALRLVLGIFEAGFFPSCVYLLSTWYTRYEVGKRYSFFYIIGCVASACSGILAYGLMQMKGLASLNGWRWIFIIEGTVTCIIAIGGYWALVGFPDDVNYKSFHFLAPQEIAFIVRKVNRDRGDTKLEPFNLRKFLGAGSDWKIWCYALIFFNTTTVTYALAYFLPIILHVNMKFSIGASQCLVAPPYVFGAFVMYGTGYVGDRFKIRGPLILFNMLLCLIGLPIMGFHSSPAVRYFGVFLVTAGANANVPSVMSYQANNIRGQWKRAFCSATLVGFGGVGGIAGSLVFRDQDSPTYHPGAYACIACCLLTVVLVCILSVAFYVENGKQARGEKRLESQDDDVHGDFRYTY</sequence>
<dbReference type="FunFam" id="1.20.1250.20:FF:000409">
    <property type="entry name" value="MFS general substrate transporter"/>
    <property type="match status" value="1"/>
</dbReference>
<keyword evidence="9" id="KW-1185">Reference proteome</keyword>
<feature type="transmembrane region" description="Helical" evidence="6">
    <location>
        <begin position="280"/>
        <end position="305"/>
    </location>
</feature>
<evidence type="ECO:0000256" key="3">
    <source>
        <dbReference type="ARBA" id="ARBA00022692"/>
    </source>
</evidence>
<dbReference type="OrthoDB" id="3639251at2759"/>
<name>A0A6A6VRB0_9PEZI</name>